<gene>
    <name evidence="3 4" type="primary">LOC112689916</name>
</gene>
<proteinExistence type="predicted"/>
<evidence type="ECO:0000313" key="4">
    <source>
        <dbReference type="RefSeq" id="XP_025419591.1"/>
    </source>
</evidence>
<evidence type="ECO:0000256" key="1">
    <source>
        <dbReference type="SAM" id="Phobius"/>
    </source>
</evidence>
<dbReference type="Proteomes" id="UP000694846">
    <property type="component" value="Unplaced"/>
</dbReference>
<dbReference type="InterPro" id="IPR042044">
    <property type="entry name" value="EXOC6PINT-1/Sec15/Tip20_C_dom2"/>
</dbReference>
<evidence type="ECO:0000313" key="3">
    <source>
        <dbReference type="RefSeq" id="XP_025419586.1"/>
    </source>
</evidence>
<dbReference type="Pfam" id="PF04437">
    <property type="entry name" value="RINT1_TIP1"/>
    <property type="match status" value="1"/>
</dbReference>
<dbReference type="InterPro" id="IPR007528">
    <property type="entry name" value="RINT1_Tip20"/>
</dbReference>
<dbReference type="PANTHER" id="PTHR13520">
    <property type="entry name" value="RAD50-INTERACTING PROTEIN 1 RINT-1"/>
    <property type="match status" value="1"/>
</dbReference>
<accession>A0A8B8GAE8</accession>
<dbReference type="GO" id="GO:0060628">
    <property type="term" value="P:regulation of ER to Golgi vesicle-mediated transport"/>
    <property type="evidence" value="ECO:0007669"/>
    <property type="project" value="TreeGrafter"/>
</dbReference>
<dbReference type="Gene3D" id="1.20.58.670">
    <property type="entry name" value="Dsl1p vesicle tethering complex, Tip20p subunit, domain D"/>
    <property type="match status" value="1"/>
</dbReference>
<reference evidence="3 4" key="1">
    <citation type="submission" date="2025-04" db="UniProtKB">
        <authorList>
            <consortium name="RefSeq"/>
        </authorList>
    </citation>
    <scope>IDENTIFICATION</scope>
    <source>
        <tissue evidence="3 4">Whole body</tissue>
    </source>
</reference>
<dbReference type="GO" id="GO:0006888">
    <property type="term" value="P:endoplasmic reticulum to Golgi vesicle-mediated transport"/>
    <property type="evidence" value="ECO:0007669"/>
    <property type="project" value="InterPro"/>
</dbReference>
<dbReference type="RefSeq" id="XP_025419591.1">
    <property type="nucleotide sequence ID" value="XM_025563806.1"/>
</dbReference>
<dbReference type="GeneID" id="112689916"/>
<keyword evidence="1" id="KW-0472">Membrane</keyword>
<dbReference type="CTD" id="60561"/>
<name>A0A8B8GAE8_9HEMI</name>
<feature type="transmembrane region" description="Helical" evidence="1">
    <location>
        <begin position="318"/>
        <end position="340"/>
    </location>
</feature>
<dbReference type="OrthoDB" id="2189254at2759"/>
<sequence length="733" mass="86821">MSEHSTTLVTINEELGDNFDNLIDRCTEYRLVLLKQNRDVTEQIKSRVLGGNSCMAKLLSQVRDQRQAVVSLRTDVELLKSKYAKFKQETENVRSVFQKLIEDLKFKCNRMIYFSCLQCVSSESNKIRTNLMSRRDNEAVMSYQALCELSLVMNTMPCKHLVSFINKVINYWHCILERYFSEDFEIILKQINWPFTMTEPNDNAKLDNLKQSFQRLASFLIKVQLPKNDYIDINEQSQTSLLMEHFTHISIPITKLIVPFRKRFFFHFTGKKQTNRPDKPEWFLSRILSWIRDYREFMMDWLGPVYKENDKRLADSQVVNLLLVYFVACGYFFLFLFLILQHEFIIGLLQSVVIKLDTDLSHFQLEDVVFSHIVDETLAFEHELRKVYNYPNDYPSVTEVLTQAHIFFKWINMERKYAYIKMDDILQNKDQWKVLVVDSHYCMTACADSFLTLLNTMSDRYNILRQPRHKLQFLKLQTDLLEEFKQKIIGDENQSYEYLTEILCTLHYISYILYNWGTNMHFLSLLNYKCELEIEVRTRSESERTDVLETAETVFDDSIRSYNLSIDNLLNIQCEDIMTEVKRSAKQYKRDKWHIMSSITDESKYSITDSGWIMYETFTKNLNTLNKSIPISLFNKCWPILASKLSTFIFNDILLANMFNKGGAQHLLCDVRYKLLPIFSKYTAKPSIYIDRLLEACRVLCFEPNFKPVTLTQNEVSEILLRRIEHGNSFEIE</sequence>
<dbReference type="GO" id="GO:0070939">
    <property type="term" value="C:Dsl1/NZR complex"/>
    <property type="evidence" value="ECO:0007669"/>
    <property type="project" value="InterPro"/>
</dbReference>
<dbReference type="PANTHER" id="PTHR13520:SF0">
    <property type="entry name" value="RAD50-INTERACTING PROTEIN 1"/>
    <property type="match status" value="1"/>
</dbReference>
<protein>
    <submittedName>
        <fullName evidence="3 4">RAD50-interacting protein 1 isoform X1</fullName>
    </submittedName>
</protein>
<keyword evidence="1" id="KW-1133">Transmembrane helix</keyword>
<dbReference type="GO" id="GO:0006890">
    <property type="term" value="P:retrograde vesicle-mediated transport, Golgi to endoplasmic reticulum"/>
    <property type="evidence" value="ECO:0007669"/>
    <property type="project" value="InterPro"/>
</dbReference>
<dbReference type="RefSeq" id="XP_025419586.1">
    <property type="nucleotide sequence ID" value="XM_025563801.1"/>
</dbReference>
<evidence type="ECO:0000313" key="2">
    <source>
        <dbReference type="Proteomes" id="UP000694846"/>
    </source>
</evidence>
<dbReference type="AlphaFoldDB" id="A0A8B8GAE8"/>
<organism evidence="2 4">
    <name type="scientific">Sipha flava</name>
    <name type="common">yellow sugarcane aphid</name>
    <dbReference type="NCBI Taxonomy" id="143950"/>
    <lineage>
        <taxon>Eukaryota</taxon>
        <taxon>Metazoa</taxon>
        <taxon>Ecdysozoa</taxon>
        <taxon>Arthropoda</taxon>
        <taxon>Hexapoda</taxon>
        <taxon>Insecta</taxon>
        <taxon>Pterygota</taxon>
        <taxon>Neoptera</taxon>
        <taxon>Paraneoptera</taxon>
        <taxon>Hemiptera</taxon>
        <taxon>Sternorrhyncha</taxon>
        <taxon>Aphidomorpha</taxon>
        <taxon>Aphidoidea</taxon>
        <taxon>Aphididae</taxon>
        <taxon>Sipha</taxon>
    </lineage>
</organism>
<dbReference type="PROSITE" id="PS51386">
    <property type="entry name" value="RINT1_TIP20"/>
    <property type="match status" value="1"/>
</dbReference>
<keyword evidence="2" id="KW-1185">Reference proteome</keyword>
<keyword evidence="1" id="KW-0812">Transmembrane</keyword>